<organism evidence="3 4">
    <name type="scientific">Butyricicoccus porcorum</name>
    <dbReference type="NCBI Taxonomy" id="1945634"/>
    <lineage>
        <taxon>Bacteria</taxon>
        <taxon>Bacillati</taxon>
        <taxon>Bacillota</taxon>
        <taxon>Clostridia</taxon>
        <taxon>Eubacteriales</taxon>
        <taxon>Butyricicoccaceae</taxon>
        <taxon>Butyricicoccus</taxon>
    </lineage>
</organism>
<dbReference type="PANTHER" id="PTHR34408:SF1">
    <property type="entry name" value="GLYCOSYL HYDROLASE FAMILY 19 DOMAIN-CONTAINING PROTEIN HI_1415"/>
    <property type="match status" value="1"/>
</dbReference>
<dbReference type="Pfam" id="PF08239">
    <property type="entry name" value="SH3_3"/>
    <property type="match status" value="4"/>
</dbReference>
<comment type="caution">
    <text evidence="3">The sequence shown here is derived from an EMBL/GenBank/DDBJ whole genome shotgun (WGS) entry which is preliminary data.</text>
</comment>
<feature type="domain" description="SH3b" evidence="2">
    <location>
        <begin position="25"/>
        <end position="87"/>
    </location>
</feature>
<name>A0A252F233_9FIRM</name>
<feature type="chain" id="PRO_5012310005" description="SH3b domain-containing protein" evidence="1">
    <location>
        <begin position="27"/>
        <end position="286"/>
    </location>
</feature>
<dbReference type="PANTHER" id="PTHR34408">
    <property type="entry name" value="FAMILY PROTEIN, PUTATIVE-RELATED"/>
    <property type="match status" value="1"/>
</dbReference>
<dbReference type="AlphaFoldDB" id="A0A252F233"/>
<proteinExistence type="predicted"/>
<feature type="domain" description="SH3b" evidence="2">
    <location>
        <begin position="160"/>
        <end position="221"/>
    </location>
</feature>
<dbReference type="PROSITE" id="PS51781">
    <property type="entry name" value="SH3B"/>
    <property type="match status" value="4"/>
</dbReference>
<gene>
    <name evidence="3" type="ORF">CBW42_11815</name>
</gene>
<evidence type="ECO:0000259" key="2">
    <source>
        <dbReference type="PROSITE" id="PS51781"/>
    </source>
</evidence>
<reference evidence="3 4" key="1">
    <citation type="submission" date="2017-05" db="EMBL/GenBank/DDBJ databases">
        <title>Butyricicoccus porcorum sp. nov. a butyrate-producing bacterium from the swine intestinal tract.</title>
        <authorList>
            <person name="Trachsel J."/>
            <person name="Humphrey S."/>
            <person name="Allen H.K."/>
        </authorList>
    </citation>
    <scope>NUCLEOTIDE SEQUENCE [LARGE SCALE GENOMIC DNA]</scope>
    <source>
        <strain evidence="3">BB10</strain>
    </source>
</reference>
<sequence length="286" mass="31026">MLRTKMMKIAAAAAVATVIVCTGAFAANVVSVTDVNVRSGPDNSCAVVAVMKRGTSAEKLGKSGNWIKVKVDGKTGYVYGKYLKDAPDSPDDANVEKKTVSVTASSLRVRSGPGTKYSTIGYLKKGGEAVVVETSGKWYKIEYKGKYGYISSKYTKDITKTVEVTASSLNVRSGPGKEYKSIGTLKKGKTATVVAETKDWYKIEYKDGYAYISKKYAKEVAPEKPAAGKTVTITTDLYVRSGPGKEYKAIGTLKKGKTVEVFEKKNGWYRMKFNGKTGYISAKYTQ</sequence>
<dbReference type="InterPro" id="IPR052354">
    <property type="entry name" value="Cell_Wall_Dynamics_Protein"/>
</dbReference>
<dbReference type="InterPro" id="IPR036028">
    <property type="entry name" value="SH3-like_dom_sf"/>
</dbReference>
<evidence type="ECO:0000313" key="4">
    <source>
        <dbReference type="Proteomes" id="UP000194903"/>
    </source>
</evidence>
<dbReference type="SMART" id="SM00287">
    <property type="entry name" value="SH3b"/>
    <property type="match status" value="4"/>
</dbReference>
<dbReference type="Proteomes" id="UP000194903">
    <property type="component" value="Unassembled WGS sequence"/>
</dbReference>
<keyword evidence="4" id="KW-1185">Reference proteome</keyword>
<evidence type="ECO:0000313" key="3">
    <source>
        <dbReference type="EMBL" id="OUM19836.1"/>
    </source>
</evidence>
<keyword evidence="1" id="KW-0732">Signal</keyword>
<dbReference type="InterPro" id="IPR003646">
    <property type="entry name" value="SH3-like_bac-type"/>
</dbReference>
<dbReference type="SUPFAM" id="SSF50044">
    <property type="entry name" value="SH3-domain"/>
    <property type="match status" value="1"/>
</dbReference>
<dbReference type="RefSeq" id="WP_087021770.1">
    <property type="nucleotide sequence ID" value="NZ_CP178353.1"/>
</dbReference>
<feature type="signal peptide" evidence="1">
    <location>
        <begin position="1"/>
        <end position="26"/>
    </location>
</feature>
<dbReference type="Gene3D" id="2.30.30.40">
    <property type="entry name" value="SH3 Domains"/>
    <property type="match status" value="4"/>
</dbReference>
<accession>A0A252F233</accession>
<protein>
    <recommendedName>
        <fullName evidence="2">SH3b domain-containing protein</fullName>
    </recommendedName>
</protein>
<feature type="domain" description="SH3b" evidence="2">
    <location>
        <begin position="226"/>
        <end position="286"/>
    </location>
</feature>
<dbReference type="EMBL" id="NHOC01000010">
    <property type="protein sequence ID" value="OUM19836.1"/>
    <property type="molecule type" value="Genomic_DNA"/>
</dbReference>
<evidence type="ECO:0000256" key="1">
    <source>
        <dbReference type="SAM" id="SignalP"/>
    </source>
</evidence>
<feature type="domain" description="SH3b" evidence="2">
    <location>
        <begin position="97"/>
        <end position="159"/>
    </location>
</feature>
<dbReference type="OrthoDB" id="3268660at2"/>